<proteinExistence type="predicted"/>
<dbReference type="PROSITE" id="PS51464">
    <property type="entry name" value="SIS"/>
    <property type="match status" value="1"/>
</dbReference>
<dbReference type="InterPro" id="IPR000281">
    <property type="entry name" value="HTH_RpiR"/>
</dbReference>
<dbReference type="SUPFAM" id="SSF53697">
    <property type="entry name" value="SIS domain"/>
    <property type="match status" value="1"/>
</dbReference>
<dbReference type="GO" id="GO:0097367">
    <property type="term" value="F:carbohydrate derivative binding"/>
    <property type="evidence" value="ECO:0007669"/>
    <property type="project" value="InterPro"/>
</dbReference>
<dbReference type="SUPFAM" id="SSF46689">
    <property type="entry name" value="Homeodomain-like"/>
    <property type="match status" value="1"/>
</dbReference>
<dbReference type="KEGG" id="bthv:CQJ30_16685"/>
<dbReference type="PANTHER" id="PTHR30514:SF1">
    <property type="entry name" value="HTH-TYPE TRANSCRIPTIONAL REGULATOR HEXR-RELATED"/>
    <property type="match status" value="1"/>
</dbReference>
<dbReference type="CDD" id="cd05013">
    <property type="entry name" value="SIS_RpiR"/>
    <property type="match status" value="1"/>
</dbReference>
<dbReference type="Gene3D" id="1.10.10.10">
    <property type="entry name" value="Winged helix-like DNA-binding domain superfamily/Winged helix DNA-binding domain"/>
    <property type="match status" value="1"/>
</dbReference>
<dbReference type="Gene3D" id="3.40.50.10490">
    <property type="entry name" value="Glucose-6-phosphate isomerase like protein, domain 1"/>
    <property type="match status" value="1"/>
</dbReference>
<reference evidence="7 8" key="2">
    <citation type="submission" date="2015-01" db="EMBL/GenBank/DDBJ databases">
        <title>Draft Genome Sequences of Four Bacillus thermoamylovorans Strains, Isolated From Food Products.</title>
        <authorList>
            <person name="Krawcyk A.O."/>
            <person name="Berendsen E.M."/>
            <person name="Eijlander R.T."/>
            <person name="de Jong A."/>
            <person name="Wells-Bennik M."/>
            <person name="Kuipers O.P."/>
        </authorList>
    </citation>
    <scope>NUCLEOTIDE SEQUENCE [LARGE SCALE GENOMIC DNA]</scope>
    <source>
        <strain evidence="7 8">B4167</strain>
    </source>
</reference>
<dbReference type="eggNOG" id="COG1737">
    <property type="taxonomic scope" value="Bacteria"/>
</dbReference>
<dbReference type="AlphaFoldDB" id="A0A090IXS8"/>
<dbReference type="Pfam" id="PF01380">
    <property type="entry name" value="SIS"/>
    <property type="match status" value="1"/>
</dbReference>
<dbReference type="GO" id="GO:0003677">
    <property type="term" value="F:DNA binding"/>
    <property type="evidence" value="ECO:0007669"/>
    <property type="project" value="UniProtKB-KW"/>
</dbReference>
<evidence type="ECO:0000313" key="6">
    <source>
        <dbReference type="EMBL" id="CEE02861.1"/>
    </source>
</evidence>
<keyword evidence="3" id="KW-0804">Transcription</keyword>
<dbReference type="RefSeq" id="WP_043988083.1">
    <property type="nucleotide sequence ID" value="NZ_CCRF01000089.1"/>
</dbReference>
<dbReference type="GeneID" id="92962469"/>
<feature type="domain" description="HTH rpiR-type" evidence="4">
    <location>
        <begin position="4"/>
        <end position="80"/>
    </location>
</feature>
<dbReference type="EMBL" id="JXLU01000013">
    <property type="protein sequence ID" value="KIO74075.1"/>
    <property type="molecule type" value="Genomic_DNA"/>
</dbReference>
<dbReference type="InterPro" id="IPR047640">
    <property type="entry name" value="RpiR-like"/>
</dbReference>
<dbReference type="Pfam" id="PF01418">
    <property type="entry name" value="HTH_6"/>
    <property type="match status" value="1"/>
</dbReference>
<gene>
    <name evidence="7" type="ORF">B4167_1576</name>
    <name evidence="6" type="ORF">BT1A1_3074</name>
</gene>
<dbReference type="PROSITE" id="PS51071">
    <property type="entry name" value="HTH_RPIR"/>
    <property type="match status" value="1"/>
</dbReference>
<dbReference type="PANTHER" id="PTHR30514">
    <property type="entry name" value="GLUCOKINASE"/>
    <property type="match status" value="1"/>
</dbReference>
<evidence type="ECO:0000256" key="2">
    <source>
        <dbReference type="ARBA" id="ARBA00023125"/>
    </source>
</evidence>
<keyword evidence="1" id="KW-0805">Transcription regulation</keyword>
<protein>
    <submittedName>
        <fullName evidence="6">RpiR family transcriptional regulator</fullName>
    </submittedName>
</protein>
<keyword evidence="2" id="KW-0238">DNA-binding</keyword>
<accession>A0A090IXS8</accession>
<evidence type="ECO:0000256" key="1">
    <source>
        <dbReference type="ARBA" id="ARBA00023015"/>
    </source>
</evidence>
<dbReference type="InterPro" id="IPR001347">
    <property type="entry name" value="SIS_dom"/>
</dbReference>
<organism evidence="6 9">
    <name type="scientific">Caldibacillus thermoamylovorans</name>
    <dbReference type="NCBI Taxonomy" id="35841"/>
    <lineage>
        <taxon>Bacteria</taxon>
        <taxon>Bacillati</taxon>
        <taxon>Bacillota</taxon>
        <taxon>Bacilli</taxon>
        <taxon>Bacillales</taxon>
        <taxon>Bacillaceae</taxon>
        <taxon>Caldibacillus</taxon>
    </lineage>
</organism>
<dbReference type="InterPro" id="IPR035472">
    <property type="entry name" value="RpiR-like_SIS"/>
</dbReference>
<dbReference type="InterPro" id="IPR046348">
    <property type="entry name" value="SIS_dom_sf"/>
</dbReference>
<dbReference type="OrthoDB" id="3684496at2"/>
<evidence type="ECO:0000256" key="3">
    <source>
        <dbReference type="ARBA" id="ARBA00023163"/>
    </source>
</evidence>
<dbReference type="InterPro" id="IPR009057">
    <property type="entry name" value="Homeodomain-like_sf"/>
</dbReference>
<dbReference type="PATRIC" id="fig|35841.6.peg.227"/>
<dbReference type="GO" id="GO:0003700">
    <property type="term" value="F:DNA-binding transcription factor activity"/>
    <property type="evidence" value="ECO:0007669"/>
    <property type="project" value="InterPro"/>
</dbReference>
<evidence type="ECO:0000313" key="7">
    <source>
        <dbReference type="EMBL" id="KIO74075.1"/>
    </source>
</evidence>
<evidence type="ECO:0000313" key="8">
    <source>
        <dbReference type="Proteomes" id="UP000032076"/>
    </source>
</evidence>
<dbReference type="STRING" id="35841.B4167_1576"/>
<dbReference type="Proteomes" id="UP000032076">
    <property type="component" value="Unassembled WGS sequence"/>
</dbReference>
<dbReference type="Proteomes" id="UP000040576">
    <property type="component" value="Unassembled WGS sequence"/>
</dbReference>
<sequence>MGATHIFSLIKSRYNTFTNTEKKVADYILKNMQDVMYMSITDLAIACDVGESSIFRFCKSLDLKGYQEFKIVLAHSLSSEQDMISLYNDVSLTDSLEDISSKILTKNIQALKETSQFIQKEEIAKVVHWMVQAHRIYFFGVGSSLITALDAKNKFMRITNKTECSVDSHLQMMNAALMTENDVAIIISYSGSTKDIIELAKVAKDKHAKIVALTRYAKSPLTTYSDVIFITAADEGPLQGGSLTAKISQLYLLDILYVEYFKQTAKESAKNKDLTSKAVVNKLL</sequence>
<evidence type="ECO:0000259" key="5">
    <source>
        <dbReference type="PROSITE" id="PS51464"/>
    </source>
</evidence>
<name>A0A090IXS8_9BACI</name>
<evidence type="ECO:0000259" key="4">
    <source>
        <dbReference type="PROSITE" id="PS51071"/>
    </source>
</evidence>
<dbReference type="InterPro" id="IPR036388">
    <property type="entry name" value="WH-like_DNA-bd_sf"/>
</dbReference>
<dbReference type="EMBL" id="CCRF01000089">
    <property type="protein sequence ID" value="CEE02861.1"/>
    <property type="molecule type" value="Genomic_DNA"/>
</dbReference>
<keyword evidence="9" id="KW-1185">Reference proteome</keyword>
<evidence type="ECO:0000313" key="9">
    <source>
        <dbReference type="Proteomes" id="UP000040576"/>
    </source>
</evidence>
<feature type="domain" description="SIS" evidence="5">
    <location>
        <begin position="126"/>
        <end position="266"/>
    </location>
</feature>
<reference evidence="6 9" key="1">
    <citation type="submission" date="2014-07" db="EMBL/GenBank/DDBJ databases">
        <authorList>
            <person name="Wibberg Daniel"/>
        </authorList>
    </citation>
    <scope>NUCLEOTIDE SEQUENCE [LARGE SCALE GENOMIC DNA]</scope>
</reference>
<dbReference type="GO" id="GO:1901135">
    <property type="term" value="P:carbohydrate derivative metabolic process"/>
    <property type="evidence" value="ECO:0007669"/>
    <property type="project" value="InterPro"/>
</dbReference>